<feature type="region of interest" description="Disordered" evidence="1">
    <location>
        <begin position="1"/>
        <end position="23"/>
    </location>
</feature>
<protein>
    <recommendedName>
        <fullName evidence="2">NADH-quinone oxidoreductase subunit D domain-containing protein</fullName>
    </recommendedName>
</protein>
<dbReference type="AlphaFoldDB" id="A0A4Q0S477"/>
<gene>
    <name evidence="3" type="ORF">XH99_14995</name>
</gene>
<evidence type="ECO:0000259" key="2">
    <source>
        <dbReference type="Pfam" id="PF00346"/>
    </source>
</evidence>
<keyword evidence="4" id="KW-1185">Reference proteome</keyword>
<evidence type="ECO:0000313" key="4">
    <source>
        <dbReference type="Proteomes" id="UP000289546"/>
    </source>
</evidence>
<feature type="domain" description="NADH-quinone oxidoreductase subunit D" evidence="2">
    <location>
        <begin position="25"/>
        <end position="63"/>
    </location>
</feature>
<dbReference type="GO" id="GO:0016651">
    <property type="term" value="F:oxidoreductase activity, acting on NAD(P)H"/>
    <property type="evidence" value="ECO:0007669"/>
    <property type="project" value="InterPro"/>
</dbReference>
<dbReference type="Pfam" id="PF00346">
    <property type="entry name" value="Complex1_49kDa"/>
    <property type="match status" value="1"/>
</dbReference>
<dbReference type="EMBL" id="LBJQ01000075">
    <property type="protein sequence ID" value="RXH28168.1"/>
    <property type="molecule type" value="Genomic_DNA"/>
</dbReference>
<dbReference type="InterPro" id="IPR029014">
    <property type="entry name" value="NiFe-Hase_large"/>
</dbReference>
<dbReference type="InterPro" id="IPR001135">
    <property type="entry name" value="NADH_Q_OxRdtase_suD"/>
</dbReference>
<feature type="compositionally biased region" description="Basic and acidic residues" evidence="1">
    <location>
        <begin position="1"/>
        <end position="16"/>
    </location>
</feature>
<evidence type="ECO:0000313" key="3">
    <source>
        <dbReference type="EMBL" id="RXH28168.1"/>
    </source>
</evidence>
<comment type="caution">
    <text evidence="3">The sequence shown here is derived from an EMBL/GenBank/DDBJ whole genome shotgun (WGS) entry which is preliminary data.</text>
</comment>
<dbReference type="GO" id="GO:0048038">
    <property type="term" value="F:quinone binding"/>
    <property type="evidence" value="ECO:0007669"/>
    <property type="project" value="InterPro"/>
</dbReference>
<dbReference type="Gene3D" id="1.10.645.10">
    <property type="entry name" value="Cytochrome-c3 Hydrogenase, chain B"/>
    <property type="match status" value="1"/>
</dbReference>
<sequence>MYPRSRPDLKEANRQERAKRRRSALNLDRSLSLNRIFKARNVDIGRATLEQAWAWGFSGVAARIGRCLGPDTNALLLFASPR</sequence>
<organism evidence="3 4">
    <name type="scientific">Bradyrhizobium nanningense</name>
    <dbReference type="NCBI Taxonomy" id="1325118"/>
    <lineage>
        <taxon>Bacteria</taxon>
        <taxon>Pseudomonadati</taxon>
        <taxon>Pseudomonadota</taxon>
        <taxon>Alphaproteobacteria</taxon>
        <taxon>Hyphomicrobiales</taxon>
        <taxon>Nitrobacteraceae</taxon>
        <taxon>Bradyrhizobium</taxon>
    </lineage>
</organism>
<dbReference type="Proteomes" id="UP000289546">
    <property type="component" value="Unassembled WGS sequence"/>
</dbReference>
<evidence type="ECO:0000256" key="1">
    <source>
        <dbReference type="SAM" id="MobiDB-lite"/>
    </source>
</evidence>
<name>A0A4Q0S477_9BRAD</name>
<reference evidence="3 4" key="1">
    <citation type="submission" date="2015-04" db="EMBL/GenBank/DDBJ databases">
        <title>Comparative genomics of rhizobia nodulating Arachis hypogaea in China.</title>
        <authorList>
            <person name="Li Y."/>
        </authorList>
    </citation>
    <scope>NUCLEOTIDE SEQUENCE [LARGE SCALE GENOMIC DNA]</scope>
    <source>
        <strain evidence="3 4">CCBAU 51757</strain>
    </source>
</reference>
<dbReference type="GO" id="GO:0051287">
    <property type="term" value="F:NAD binding"/>
    <property type="evidence" value="ECO:0007669"/>
    <property type="project" value="InterPro"/>
</dbReference>
<proteinExistence type="predicted"/>
<accession>A0A4Q0S477</accession>